<dbReference type="GO" id="GO:1905515">
    <property type="term" value="P:non-motile cilium assembly"/>
    <property type="evidence" value="ECO:0007669"/>
    <property type="project" value="TreeGrafter"/>
</dbReference>
<dbReference type="GO" id="GO:0030991">
    <property type="term" value="C:intraciliary transport particle A"/>
    <property type="evidence" value="ECO:0007669"/>
    <property type="project" value="TreeGrafter"/>
</dbReference>
<evidence type="ECO:0000256" key="2">
    <source>
        <dbReference type="ARBA" id="ARBA00022737"/>
    </source>
</evidence>
<comment type="caution">
    <text evidence="4">The sequence shown here is derived from an EMBL/GenBank/DDBJ whole genome shotgun (WGS) entry which is preliminary data.</text>
</comment>
<keyword evidence="4" id="KW-0966">Cell projection</keyword>
<organism evidence="4 5">
    <name type="scientific">Portunus trituberculatus</name>
    <name type="common">Swimming crab</name>
    <name type="synonym">Neptunus trituberculatus</name>
    <dbReference type="NCBI Taxonomy" id="210409"/>
    <lineage>
        <taxon>Eukaryota</taxon>
        <taxon>Metazoa</taxon>
        <taxon>Ecdysozoa</taxon>
        <taxon>Arthropoda</taxon>
        <taxon>Crustacea</taxon>
        <taxon>Multicrustacea</taxon>
        <taxon>Malacostraca</taxon>
        <taxon>Eumalacostraca</taxon>
        <taxon>Eucarida</taxon>
        <taxon>Decapoda</taxon>
        <taxon>Pleocyemata</taxon>
        <taxon>Brachyura</taxon>
        <taxon>Eubrachyura</taxon>
        <taxon>Portunoidea</taxon>
        <taxon>Portunidae</taxon>
        <taxon>Portuninae</taxon>
        <taxon>Portunus</taxon>
    </lineage>
</organism>
<dbReference type="EMBL" id="VSRR010033958">
    <property type="protein sequence ID" value="MPC72008.1"/>
    <property type="molecule type" value="Genomic_DNA"/>
</dbReference>
<name>A0A5B7HTH0_PORTR</name>
<accession>A0A5B7HTH0</accession>
<dbReference type="OrthoDB" id="10255582at2759"/>
<keyword evidence="4" id="KW-0969">Cilium</keyword>
<feature type="domain" description="Intraflagellar transport protein 122 homolog TPR" evidence="3">
    <location>
        <begin position="12"/>
        <end position="74"/>
    </location>
</feature>
<keyword evidence="2" id="KW-0677">Repeat</keyword>
<dbReference type="AlphaFoldDB" id="A0A5B7HTH0"/>
<protein>
    <submittedName>
        <fullName evidence="4">Intraflagellar transport protein 122</fullName>
    </submittedName>
</protein>
<dbReference type="InterPro" id="IPR057411">
    <property type="entry name" value="TPR_IFT122"/>
</dbReference>
<keyword evidence="1" id="KW-0853">WD repeat</keyword>
<keyword evidence="4" id="KW-0282">Flagellum</keyword>
<keyword evidence="5" id="KW-1185">Reference proteome</keyword>
<dbReference type="GO" id="GO:0097730">
    <property type="term" value="C:non-motile cilium"/>
    <property type="evidence" value="ECO:0007669"/>
    <property type="project" value="TreeGrafter"/>
</dbReference>
<dbReference type="GO" id="GO:0061512">
    <property type="term" value="P:protein localization to cilium"/>
    <property type="evidence" value="ECO:0007669"/>
    <property type="project" value="TreeGrafter"/>
</dbReference>
<dbReference type="Proteomes" id="UP000324222">
    <property type="component" value="Unassembled WGS sequence"/>
</dbReference>
<evidence type="ECO:0000259" key="3">
    <source>
        <dbReference type="Pfam" id="PF25295"/>
    </source>
</evidence>
<dbReference type="Pfam" id="PF25295">
    <property type="entry name" value="TPR_IFT122"/>
    <property type="match status" value="1"/>
</dbReference>
<dbReference type="PANTHER" id="PTHR12764:SF4">
    <property type="entry name" value="INTRAFLAGELLAR TRANSPORT PROTEIN 122 HOMOLOG"/>
    <property type="match status" value="1"/>
</dbReference>
<evidence type="ECO:0000256" key="1">
    <source>
        <dbReference type="ARBA" id="ARBA00022574"/>
    </source>
</evidence>
<sequence>MHTQQVLTFNYFSQDRQHKGEVDNNLFLADILAYEGKFSEAAKLYHRCGKDQAAMNMYTDLRMFDLAQLSMSSGVL</sequence>
<dbReference type="InterPro" id="IPR039857">
    <property type="entry name" value="Ift122/121"/>
</dbReference>
<dbReference type="PANTHER" id="PTHR12764">
    <property type="entry name" value="WD REPEAT DOMAIN-RELATED"/>
    <property type="match status" value="1"/>
</dbReference>
<gene>
    <name evidence="4" type="primary">ift122_2</name>
    <name evidence="4" type="ORF">E2C01_066300</name>
</gene>
<evidence type="ECO:0000313" key="5">
    <source>
        <dbReference type="Proteomes" id="UP000324222"/>
    </source>
</evidence>
<proteinExistence type="predicted"/>
<evidence type="ECO:0000313" key="4">
    <source>
        <dbReference type="EMBL" id="MPC72008.1"/>
    </source>
</evidence>
<dbReference type="GO" id="GO:0035721">
    <property type="term" value="P:intraciliary retrograde transport"/>
    <property type="evidence" value="ECO:0007669"/>
    <property type="project" value="TreeGrafter"/>
</dbReference>
<reference evidence="4 5" key="1">
    <citation type="submission" date="2019-05" db="EMBL/GenBank/DDBJ databases">
        <title>Another draft genome of Portunus trituberculatus and its Hox gene families provides insights of decapod evolution.</title>
        <authorList>
            <person name="Jeong J.-H."/>
            <person name="Song I."/>
            <person name="Kim S."/>
            <person name="Choi T."/>
            <person name="Kim D."/>
            <person name="Ryu S."/>
            <person name="Kim W."/>
        </authorList>
    </citation>
    <scope>NUCLEOTIDE SEQUENCE [LARGE SCALE GENOMIC DNA]</scope>
    <source>
        <tissue evidence="4">Muscle</tissue>
    </source>
</reference>